<protein>
    <submittedName>
        <fullName evidence="1">Uncharacterized protein</fullName>
    </submittedName>
</protein>
<dbReference type="InterPro" id="IPR027461">
    <property type="entry name" value="Carboxypeptidase_A_C_sf"/>
</dbReference>
<dbReference type="STRING" id="29367.CLPUN_31910"/>
<gene>
    <name evidence="1" type="ORF">CLPUN_31910</name>
</gene>
<dbReference type="Gene3D" id="3.50.30.60">
    <property type="entry name" value="LD-carboxypeptidase A C-terminal domain-like"/>
    <property type="match status" value="1"/>
</dbReference>
<dbReference type="Proteomes" id="UP000190890">
    <property type="component" value="Unassembled WGS sequence"/>
</dbReference>
<name>A0A1S8TCI7_9CLOT</name>
<reference evidence="1 2" key="1">
    <citation type="submission" date="2016-05" db="EMBL/GenBank/DDBJ databases">
        <title>Microbial solvent formation.</title>
        <authorList>
            <person name="Poehlein A."/>
            <person name="Montoya Solano J.D."/>
            <person name="Flitsch S."/>
            <person name="Krabben P."/>
            <person name="Duerre P."/>
            <person name="Daniel R."/>
        </authorList>
    </citation>
    <scope>NUCLEOTIDE SEQUENCE [LARGE SCALE GENOMIC DNA]</scope>
    <source>
        <strain evidence="1 2">DSM 2619</strain>
    </source>
</reference>
<accession>A0A1S8TCI7</accession>
<proteinExistence type="predicted"/>
<evidence type="ECO:0000313" key="2">
    <source>
        <dbReference type="Proteomes" id="UP000190890"/>
    </source>
</evidence>
<evidence type="ECO:0000313" key="1">
    <source>
        <dbReference type="EMBL" id="OOM75520.1"/>
    </source>
</evidence>
<dbReference type="AlphaFoldDB" id="A0A1S8TCI7"/>
<sequence length="52" mass="6099">MNFGRTESMTRLPYGALAEIDCNKKKFSILESELNDYIVKVNRLFIFIKQVN</sequence>
<comment type="caution">
    <text evidence="1">The sequence shown here is derived from an EMBL/GenBank/DDBJ whole genome shotgun (WGS) entry which is preliminary data.</text>
</comment>
<dbReference type="RefSeq" id="WP_198944354.1">
    <property type="nucleotide sequence ID" value="NZ_LZZM01000184.1"/>
</dbReference>
<organism evidence="1 2">
    <name type="scientific">Clostridium puniceum</name>
    <dbReference type="NCBI Taxonomy" id="29367"/>
    <lineage>
        <taxon>Bacteria</taxon>
        <taxon>Bacillati</taxon>
        <taxon>Bacillota</taxon>
        <taxon>Clostridia</taxon>
        <taxon>Eubacteriales</taxon>
        <taxon>Clostridiaceae</taxon>
        <taxon>Clostridium</taxon>
    </lineage>
</organism>
<dbReference type="EMBL" id="LZZM01000184">
    <property type="protein sequence ID" value="OOM75520.1"/>
    <property type="molecule type" value="Genomic_DNA"/>
</dbReference>
<keyword evidence="2" id="KW-1185">Reference proteome</keyword>